<dbReference type="OrthoDB" id="1902587at2759"/>
<comment type="caution">
    <text evidence="7">The sequence shown here is derived from an EMBL/GenBank/DDBJ whole genome shotgun (WGS) entry which is preliminary data.</text>
</comment>
<comment type="catalytic activity">
    <reaction evidence="1 5">
        <text>[protein]-peptidylproline (omega=180) = [protein]-peptidylproline (omega=0)</text>
        <dbReference type="Rhea" id="RHEA:16237"/>
        <dbReference type="Rhea" id="RHEA-COMP:10747"/>
        <dbReference type="Rhea" id="RHEA-COMP:10748"/>
        <dbReference type="ChEBI" id="CHEBI:83833"/>
        <dbReference type="ChEBI" id="CHEBI:83834"/>
        <dbReference type="EC" id="5.2.1.8"/>
    </reaction>
</comment>
<dbReference type="SUPFAM" id="SSF54534">
    <property type="entry name" value="FKBP-like"/>
    <property type="match status" value="1"/>
</dbReference>
<dbReference type="EMBL" id="JAINUF010000005">
    <property type="protein sequence ID" value="KAJ8360917.1"/>
    <property type="molecule type" value="Genomic_DNA"/>
</dbReference>
<evidence type="ECO:0000313" key="7">
    <source>
        <dbReference type="EMBL" id="KAJ8360917.1"/>
    </source>
</evidence>
<evidence type="ECO:0000256" key="1">
    <source>
        <dbReference type="ARBA" id="ARBA00000971"/>
    </source>
</evidence>
<dbReference type="PROSITE" id="PS50059">
    <property type="entry name" value="FKBP_PPIASE"/>
    <property type="match status" value="1"/>
</dbReference>
<feature type="domain" description="PPIase FKBP-type" evidence="6">
    <location>
        <begin position="20"/>
        <end position="72"/>
    </location>
</feature>
<dbReference type="AlphaFoldDB" id="A0A9Q1J162"/>
<evidence type="ECO:0000256" key="5">
    <source>
        <dbReference type="PROSITE-ProRule" id="PRU00277"/>
    </source>
</evidence>
<dbReference type="InterPro" id="IPR001179">
    <property type="entry name" value="PPIase_FKBP_dom"/>
</dbReference>
<accession>A0A9Q1J162</accession>
<dbReference type="Pfam" id="PF00254">
    <property type="entry name" value="FKBP_C"/>
    <property type="match status" value="1"/>
</dbReference>
<gene>
    <name evidence="7" type="ORF">SKAU_G00174420</name>
</gene>
<dbReference type="PANTHER" id="PTHR10516:SF443">
    <property type="entry name" value="FK506-BINDING PROTEIN 59-RELATED"/>
    <property type="match status" value="1"/>
</dbReference>
<evidence type="ECO:0000256" key="4">
    <source>
        <dbReference type="ARBA" id="ARBA00023235"/>
    </source>
</evidence>
<evidence type="ECO:0000256" key="2">
    <source>
        <dbReference type="ARBA" id="ARBA00013194"/>
    </source>
</evidence>
<dbReference type="EC" id="5.2.1.8" evidence="2 5"/>
<dbReference type="Proteomes" id="UP001152622">
    <property type="component" value="Chromosome 5"/>
</dbReference>
<reference evidence="7" key="1">
    <citation type="journal article" date="2023" name="Science">
        <title>Genome structures resolve the early diversification of teleost fishes.</title>
        <authorList>
            <person name="Parey E."/>
            <person name="Louis A."/>
            <person name="Montfort J."/>
            <person name="Bouchez O."/>
            <person name="Roques C."/>
            <person name="Iampietro C."/>
            <person name="Lluch J."/>
            <person name="Castinel A."/>
            <person name="Donnadieu C."/>
            <person name="Desvignes T."/>
            <person name="Floi Bucao C."/>
            <person name="Jouanno E."/>
            <person name="Wen M."/>
            <person name="Mejri S."/>
            <person name="Dirks R."/>
            <person name="Jansen H."/>
            <person name="Henkel C."/>
            <person name="Chen W.J."/>
            <person name="Zahm M."/>
            <person name="Cabau C."/>
            <person name="Klopp C."/>
            <person name="Thompson A.W."/>
            <person name="Robinson-Rechavi M."/>
            <person name="Braasch I."/>
            <person name="Lecointre G."/>
            <person name="Bobe J."/>
            <person name="Postlethwait J.H."/>
            <person name="Berthelot C."/>
            <person name="Roest Crollius H."/>
            <person name="Guiguen Y."/>
        </authorList>
    </citation>
    <scope>NUCLEOTIDE SEQUENCE</scope>
    <source>
        <strain evidence="7">WJC10195</strain>
    </source>
</reference>
<name>A0A9Q1J162_SYNKA</name>
<keyword evidence="3 5" id="KW-0697">Rotamase</keyword>
<evidence type="ECO:0000313" key="8">
    <source>
        <dbReference type="Proteomes" id="UP001152622"/>
    </source>
</evidence>
<dbReference type="InterPro" id="IPR046357">
    <property type="entry name" value="PPIase_dom_sf"/>
</dbReference>
<evidence type="ECO:0000256" key="3">
    <source>
        <dbReference type="ARBA" id="ARBA00023110"/>
    </source>
</evidence>
<dbReference type="GO" id="GO:0003755">
    <property type="term" value="F:peptidyl-prolyl cis-trans isomerase activity"/>
    <property type="evidence" value="ECO:0007669"/>
    <property type="project" value="UniProtKB-KW"/>
</dbReference>
<proteinExistence type="predicted"/>
<keyword evidence="8" id="KW-1185">Reference proteome</keyword>
<dbReference type="PANTHER" id="PTHR10516">
    <property type="entry name" value="PEPTIDYL-PROLYL CIS-TRANS ISOMERASE"/>
    <property type="match status" value="1"/>
</dbReference>
<keyword evidence="4 5" id="KW-0413">Isomerase</keyword>
<dbReference type="Gene3D" id="3.10.50.40">
    <property type="match status" value="1"/>
</dbReference>
<organism evidence="7 8">
    <name type="scientific">Synaphobranchus kaupii</name>
    <name type="common">Kaup's arrowtooth eel</name>
    <dbReference type="NCBI Taxonomy" id="118154"/>
    <lineage>
        <taxon>Eukaryota</taxon>
        <taxon>Metazoa</taxon>
        <taxon>Chordata</taxon>
        <taxon>Craniata</taxon>
        <taxon>Vertebrata</taxon>
        <taxon>Euteleostomi</taxon>
        <taxon>Actinopterygii</taxon>
        <taxon>Neopterygii</taxon>
        <taxon>Teleostei</taxon>
        <taxon>Anguilliformes</taxon>
        <taxon>Synaphobranchidae</taxon>
        <taxon>Synaphobranchus</taxon>
    </lineage>
</organism>
<dbReference type="GO" id="GO:0033017">
    <property type="term" value="C:sarcoplasmic reticulum membrane"/>
    <property type="evidence" value="ECO:0007669"/>
    <property type="project" value="TreeGrafter"/>
</dbReference>
<protein>
    <recommendedName>
        <fullName evidence="2 5">peptidylprolyl isomerase</fullName>
        <ecNumber evidence="2 5">5.2.1.8</ecNumber>
    </recommendedName>
</protein>
<sequence length="103" mass="11247">MGVEIETLTPGDGRSFPHKGQKCVVHYVGCLTSGQKFDSSRDRNEPFKFNIGQGQVIKGWDEGIAQMSVGQRANYCALSDSPAPALSQRIAFWVGSYHVKTLG</sequence>
<dbReference type="InterPro" id="IPR050689">
    <property type="entry name" value="FKBP-type_PPIase"/>
</dbReference>
<evidence type="ECO:0000259" key="6">
    <source>
        <dbReference type="PROSITE" id="PS50059"/>
    </source>
</evidence>